<name>A0A843U9R3_COLES</name>
<keyword evidence="2" id="KW-1185">Reference proteome</keyword>
<protein>
    <submittedName>
        <fullName evidence="1">Uncharacterized protein</fullName>
    </submittedName>
</protein>
<gene>
    <name evidence="1" type="ORF">Taro_012794</name>
</gene>
<accession>A0A843U9R3</accession>
<dbReference type="Proteomes" id="UP000652761">
    <property type="component" value="Unassembled WGS sequence"/>
</dbReference>
<dbReference type="EMBL" id="NMUH01000502">
    <property type="protein sequence ID" value="MQL80338.1"/>
    <property type="molecule type" value="Genomic_DNA"/>
</dbReference>
<sequence>MHIESVKRERLESVEDFCYERLLLIWLELFSLSLSNNSHLVVYENDNHLVVYEVCKYRRK</sequence>
<evidence type="ECO:0000313" key="1">
    <source>
        <dbReference type="EMBL" id="MQL80338.1"/>
    </source>
</evidence>
<organism evidence="1 2">
    <name type="scientific">Colocasia esculenta</name>
    <name type="common">Wild taro</name>
    <name type="synonym">Arum esculentum</name>
    <dbReference type="NCBI Taxonomy" id="4460"/>
    <lineage>
        <taxon>Eukaryota</taxon>
        <taxon>Viridiplantae</taxon>
        <taxon>Streptophyta</taxon>
        <taxon>Embryophyta</taxon>
        <taxon>Tracheophyta</taxon>
        <taxon>Spermatophyta</taxon>
        <taxon>Magnoliopsida</taxon>
        <taxon>Liliopsida</taxon>
        <taxon>Araceae</taxon>
        <taxon>Aroideae</taxon>
        <taxon>Colocasieae</taxon>
        <taxon>Colocasia</taxon>
    </lineage>
</organism>
<reference evidence="1" key="1">
    <citation type="submission" date="2017-07" db="EMBL/GenBank/DDBJ databases">
        <title>Taro Niue Genome Assembly and Annotation.</title>
        <authorList>
            <person name="Atibalentja N."/>
            <person name="Keating K."/>
            <person name="Fields C.J."/>
        </authorList>
    </citation>
    <scope>NUCLEOTIDE SEQUENCE</scope>
    <source>
        <strain evidence="1">Niue_2</strain>
        <tissue evidence="1">Leaf</tissue>
    </source>
</reference>
<comment type="caution">
    <text evidence="1">The sequence shown here is derived from an EMBL/GenBank/DDBJ whole genome shotgun (WGS) entry which is preliminary data.</text>
</comment>
<proteinExistence type="predicted"/>
<evidence type="ECO:0000313" key="2">
    <source>
        <dbReference type="Proteomes" id="UP000652761"/>
    </source>
</evidence>
<dbReference type="AlphaFoldDB" id="A0A843U9R3"/>